<name>A0AAV7UWA0_PLEWA</name>
<dbReference type="AlphaFoldDB" id="A0AAV7UWA0"/>
<feature type="region of interest" description="Disordered" evidence="1">
    <location>
        <begin position="82"/>
        <end position="109"/>
    </location>
</feature>
<comment type="caution">
    <text evidence="2">The sequence shown here is derived from an EMBL/GenBank/DDBJ whole genome shotgun (WGS) entry which is preliminary data.</text>
</comment>
<gene>
    <name evidence="2" type="ORF">NDU88_001515</name>
</gene>
<proteinExistence type="predicted"/>
<evidence type="ECO:0000313" key="3">
    <source>
        <dbReference type="Proteomes" id="UP001066276"/>
    </source>
</evidence>
<keyword evidence="3" id="KW-1185">Reference proteome</keyword>
<evidence type="ECO:0000313" key="2">
    <source>
        <dbReference type="EMBL" id="KAJ1192203.1"/>
    </source>
</evidence>
<organism evidence="2 3">
    <name type="scientific">Pleurodeles waltl</name>
    <name type="common">Iberian ribbed newt</name>
    <dbReference type="NCBI Taxonomy" id="8319"/>
    <lineage>
        <taxon>Eukaryota</taxon>
        <taxon>Metazoa</taxon>
        <taxon>Chordata</taxon>
        <taxon>Craniata</taxon>
        <taxon>Vertebrata</taxon>
        <taxon>Euteleostomi</taxon>
        <taxon>Amphibia</taxon>
        <taxon>Batrachia</taxon>
        <taxon>Caudata</taxon>
        <taxon>Salamandroidea</taxon>
        <taxon>Salamandridae</taxon>
        <taxon>Pleurodelinae</taxon>
        <taxon>Pleurodeles</taxon>
    </lineage>
</organism>
<reference evidence="2" key="1">
    <citation type="journal article" date="2022" name="bioRxiv">
        <title>Sequencing and chromosome-scale assembly of the giantPleurodeles waltlgenome.</title>
        <authorList>
            <person name="Brown T."/>
            <person name="Elewa A."/>
            <person name="Iarovenko S."/>
            <person name="Subramanian E."/>
            <person name="Araus A.J."/>
            <person name="Petzold A."/>
            <person name="Susuki M."/>
            <person name="Suzuki K.-i.T."/>
            <person name="Hayashi T."/>
            <person name="Toyoda A."/>
            <person name="Oliveira C."/>
            <person name="Osipova E."/>
            <person name="Leigh N.D."/>
            <person name="Simon A."/>
            <person name="Yun M.H."/>
        </authorList>
    </citation>
    <scope>NUCLEOTIDE SEQUENCE</scope>
    <source>
        <strain evidence="2">20211129_DDA</strain>
        <tissue evidence="2">Liver</tissue>
    </source>
</reference>
<protein>
    <submittedName>
        <fullName evidence="2">Uncharacterized protein</fullName>
    </submittedName>
</protein>
<dbReference type="Proteomes" id="UP001066276">
    <property type="component" value="Chromosome 2_2"/>
</dbReference>
<sequence>MPGQDGRRVNRGSVRASNFFFIKESRLGTEVEIVDRAIIVDPDAVAGDCLLAPGSNRHNDRASQKISGADCEEACGAGAIDPEGVTRESGSERHMGQGAWLEVEADGDH</sequence>
<evidence type="ECO:0000256" key="1">
    <source>
        <dbReference type="SAM" id="MobiDB-lite"/>
    </source>
</evidence>
<feature type="compositionally biased region" description="Basic and acidic residues" evidence="1">
    <location>
        <begin position="84"/>
        <end position="95"/>
    </location>
</feature>
<dbReference type="EMBL" id="JANPWB010000004">
    <property type="protein sequence ID" value="KAJ1192203.1"/>
    <property type="molecule type" value="Genomic_DNA"/>
</dbReference>
<accession>A0AAV7UWA0</accession>